<dbReference type="InterPro" id="IPR039425">
    <property type="entry name" value="RNA_pol_sigma-70-like"/>
</dbReference>
<gene>
    <name evidence="7" type="primary">sigW_3</name>
    <name evidence="7" type="ORF">PAESOLCIP111_05849</name>
</gene>
<dbReference type="Proteomes" id="UP000693672">
    <property type="component" value="Unassembled WGS sequence"/>
</dbReference>
<dbReference type="NCBIfam" id="TIGR02937">
    <property type="entry name" value="sigma70-ECF"/>
    <property type="match status" value="1"/>
</dbReference>
<evidence type="ECO:0000256" key="4">
    <source>
        <dbReference type="SAM" id="MobiDB-lite"/>
    </source>
</evidence>
<dbReference type="GO" id="GO:0003677">
    <property type="term" value="F:DNA binding"/>
    <property type="evidence" value="ECO:0007669"/>
    <property type="project" value="InterPro"/>
</dbReference>
<dbReference type="RefSeq" id="WP_218095537.1">
    <property type="nucleotide sequence ID" value="NZ_CAJVAS010000048.1"/>
</dbReference>
<feature type="domain" description="RNA polymerase sigma factor 70 region 4 type 2" evidence="6">
    <location>
        <begin position="103"/>
        <end position="154"/>
    </location>
</feature>
<keyword evidence="2" id="KW-0731">Sigma factor</keyword>
<keyword evidence="3" id="KW-0804">Transcription</keyword>
<evidence type="ECO:0000259" key="6">
    <source>
        <dbReference type="Pfam" id="PF08281"/>
    </source>
</evidence>
<evidence type="ECO:0000256" key="2">
    <source>
        <dbReference type="ARBA" id="ARBA00023082"/>
    </source>
</evidence>
<dbReference type="EMBL" id="CAJVAS010000048">
    <property type="protein sequence ID" value="CAG7649360.1"/>
    <property type="molecule type" value="Genomic_DNA"/>
</dbReference>
<keyword evidence="1" id="KW-0805">Transcription regulation</keyword>
<comment type="caution">
    <text evidence="7">The sequence shown here is derived from an EMBL/GenBank/DDBJ whole genome shotgun (WGS) entry which is preliminary data.</text>
</comment>
<sequence>MTEKELFQTYNQAVYRTCYFMLHHAADAEDVCQEVFMTVFRHDWRTVEHLKTWLMRVTVNHCLNHLKKDQRARTKHKRLELEPTPVTEKAAETIAEERETAMEAIHLLRELPGKMKAVVSLRYLNECSLNEIADILGIPVGTVKSRLNKGLKRMRQLMTKGESQRGKDGQAYGQGGTNLCEMAE</sequence>
<evidence type="ECO:0000259" key="5">
    <source>
        <dbReference type="Pfam" id="PF04542"/>
    </source>
</evidence>
<evidence type="ECO:0000313" key="7">
    <source>
        <dbReference type="EMBL" id="CAG7649360.1"/>
    </source>
</evidence>
<protein>
    <submittedName>
        <fullName evidence="7">ECF RNA polymerase sigma factor SigW</fullName>
    </submittedName>
</protein>
<reference evidence="7" key="1">
    <citation type="submission" date="2021-06" db="EMBL/GenBank/DDBJ databases">
        <authorList>
            <person name="Criscuolo A."/>
        </authorList>
    </citation>
    <scope>NUCLEOTIDE SEQUENCE</scope>
    <source>
        <strain evidence="7">CIP111600</strain>
    </source>
</reference>
<evidence type="ECO:0000256" key="3">
    <source>
        <dbReference type="ARBA" id="ARBA00023163"/>
    </source>
</evidence>
<dbReference type="PANTHER" id="PTHR43133">
    <property type="entry name" value="RNA POLYMERASE ECF-TYPE SIGMA FACTO"/>
    <property type="match status" value="1"/>
</dbReference>
<dbReference type="Pfam" id="PF08281">
    <property type="entry name" value="Sigma70_r4_2"/>
    <property type="match status" value="1"/>
</dbReference>
<dbReference type="AlphaFoldDB" id="A0A916NLM8"/>
<evidence type="ECO:0000256" key="1">
    <source>
        <dbReference type="ARBA" id="ARBA00023015"/>
    </source>
</evidence>
<evidence type="ECO:0000313" key="8">
    <source>
        <dbReference type="Proteomes" id="UP000693672"/>
    </source>
</evidence>
<dbReference type="PANTHER" id="PTHR43133:SF60">
    <property type="entry name" value="RNA POLYMERASE SIGMA FACTOR SIGV"/>
    <property type="match status" value="1"/>
</dbReference>
<accession>A0A916NLM8</accession>
<keyword evidence="8" id="KW-1185">Reference proteome</keyword>
<dbReference type="CDD" id="cd06171">
    <property type="entry name" value="Sigma70_r4"/>
    <property type="match status" value="1"/>
</dbReference>
<organism evidence="7 8">
    <name type="scientific">Paenibacillus solanacearum</name>
    <dbReference type="NCBI Taxonomy" id="2048548"/>
    <lineage>
        <taxon>Bacteria</taxon>
        <taxon>Bacillati</taxon>
        <taxon>Bacillota</taxon>
        <taxon>Bacilli</taxon>
        <taxon>Bacillales</taxon>
        <taxon>Paenibacillaceae</taxon>
        <taxon>Paenibacillus</taxon>
    </lineage>
</organism>
<feature type="region of interest" description="Disordered" evidence="4">
    <location>
        <begin position="160"/>
        <end position="184"/>
    </location>
</feature>
<dbReference type="Pfam" id="PF04542">
    <property type="entry name" value="Sigma70_r2"/>
    <property type="match status" value="1"/>
</dbReference>
<name>A0A916NLM8_9BACL</name>
<dbReference type="GO" id="GO:0016987">
    <property type="term" value="F:sigma factor activity"/>
    <property type="evidence" value="ECO:0007669"/>
    <property type="project" value="UniProtKB-KW"/>
</dbReference>
<proteinExistence type="predicted"/>
<dbReference type="InterPro" id="IPR014284">
    <property type="entry name" value="RNA_pol_sigma-70_dom"/>
</dbReference>
<dbReference type="InterPro" id="IPR013249">
    <property type="entry name" value="RNA_pol_sigma70_r4_t2"/>
</dbReference>
<dbReference type="GO" id="GO:0006352">
    <property type="term" value="P:DNA-templated transcription initiation"/>
    <property type="evidence" value="ECO:0007669"/>
    <property type="project" value="InterPro"/>
</dbReference>
<feature type="domain" description="RNA polymerase sigma-70 region 2" evidence="5">
    <location>
        <begin position="6"/>
        <end position="71"/>
    </location>
</feature>
<dbReference type="InterPro" id="IPR007627">
    <property type="entry name" value="RNA_pol_sigma70_r2"/>
</dbReference>